<protein>
    <submittedName>
        <fullName evidence="1">Uncharacterized protein</fullName>
    </submittedName>
</protein>
<name>A0A1T4NYE2_9BACT</name>
<dbReference type="STRING" id="28136.SAMN02745202_01229"/>
<reference evidence="1 2" key="1">
    <citation type="submission" date="2017-02" db="EMBL/GenBank/DDBJ databases">
        <authorList>
            <person name="Peterson S.W."/>
        </authorList>
    </citation>
    <scope>NUCLEOTIDE SEQUENCE [LARGE SCALE GENOMIC DNA]</scope>
    <source>
        <strain evidence="1 2">ATCC 43324</strain>
    </source>
</reference>
<organism evidence="1 2">
    <name type="scientific">Segatella oulorum</name>
    <dbReference type="NCBI Taxonomy" id="28136"/>
    <lineage>
        <taxon>Bacteria</taxon>
        <taxon>Pseudomonadati</taxon>
        <taxon>Bacteroidota</taxon>
        <taxon>Bacteroidia</taxon>
        <taxon>Bacteroidales</taxon>
        <taxon>Prevotellaceae</taxon>
        <taxon>Segatella</taxon>
    </lineage>
</organism>
<accession>A0A1T4NYE2</accession>
<evidence type="ECO:0000313" key="1">
    <source>
        <dbReference type="EMBL" id="SJZ84199.1"/>
    </source>
</evidence>
<dbReference type="EMBL" id="FUXK01000012">
    <property type="protein sequence ID" value="SJZ84199.1"/>
    <property type="molecule type" value="Genomic_DNA"/>
</dbReference>
<proteinExistence type="predicted"/>
<sequence>MKKLRMEYAYKYSYSSTFGRPFSCEKEEDYLKSYRLIDNDGKIVFGLWIEFHHSSNGWQKYRIRFYDIYDKYFEGSDPFKRSETFMEFYTSKKEALEVATKIYMLDKTA</sequence>
<gene>
    <name evidence="1" type="ORF">SAMN02745202_01229</name>
</gene>
<dbReference type="AlphaFoldDB" id="A0A1T4NYE2"/>
<dbReference type="RefSeq" id="WP_025070134.1">
    <property type="nucleotide sequence ID" value="NZ_FUXK01000012.1"/>
</dbReference>
<evidence type="ECO:0000313" key="2">
    <source>
        <dbReference type="Proteomes" id="UP000190065"/>
    </source>
</evidence>
<dbReference type="Proteomes" id="UP000190065">
    <property type="component" value="Unassembled WGS sequence"/>
</dbReference>